<protein>
    <submittedName>
        <fullName evidence="7">Putative cytochrome-c peroxidase</fullName>
    </submittedName>
</protein>
<keyword evidence="5" id="KW-0560">Oxidoreductase</keyword>
<organism evidence="7 8">
    <name type="scientific">Roseateles depolymerans</name>
    <dbReference type="NCBI Taxonomy" id="76731"/>
    <lineage>
        <taxon>Bacteria</taxon>
        <taxon>Pseudomonadati</taxon>
        <taxon>Pseudomonadota</taxon>
        <taxon>Betaproteobacteria</taxon>
        <taxon>Burkholderiales</taxon>
        <taxon>Sphaerotilaceae</taxon>
        <taxon>Roseateles</taxon>
    </lineage>
</organism>
<gene>
    <name evidence="7" type="ORF">RD2015_2174</name>
</gene>
<evidence type="ECO:0000256" key="4">
    <source>
        <dbReference type="ARBA" id="ARBA00022729"/>
    </source>
</evidence>
<proteinExistence type="predicted"/>
<dbReference type="PATRIC" id="fig|76731.3.peg.2226"/>
<evidence type="ECO:0000313" key="8">
    <source>
        <dbReference type="Proteomes" id="UP000060699"/>
    </source>
</evidence>
<dbReference type="InterPro" id="IPR051395">
    <property type="entry name" value="Cytochrome_c_Peroxidase/MauG"/>
</dbReference>
<evidence type="ECO:0000256" key="2">
    <source>
        <dbReference type="ARBA" id="ARBA00022617"/>
    </source>
</evidence>
<evidence type="ECO:0000313" key="7">
    <source>
        <dbReference type="EMBL" id="ALV06646.1"/>
    </source>
</evidence>
<evidence type="ECO:0000256" key="1">
    <source>
        <dbReference type="ARBA" id="ARBA00004196"/>
    </source>
</evidence>
<dbReference type="EMBL" id="CP013729">
    <property type="protein sequence ID" value="ALV06646.1"/>
    <property type="molecule type" value="Genomic_DNA"/>
</dbReference>
<evidence type="ECO:0000256" key="5">
    <source>
        <dbReference type="ARBA" id="ARBA00023002"/>
    </source>
</evidence>
<dbReference type="GO" id="GO:0020037">
    <property type="term" value="F:heme binding"/>
    <property type="evidence" value="ECO:0007669"/>
    <property type="project" value="InterPro"/>
</dbReference>
<dbReference type="InterPro" id="IPR004852">
    <property type="entry name" value="Di-haem_cyt_c_peroxidsae"/>
</dbReference>
<dbReference type="PROSITE" id="PS51007">
    <property type="entry name" value="CYTC"/>
    <property type="match status" value="2"/>
</dbReference>
<dbReference type="Pfam" id="PF03150">
    <property type="entry name" value="CCP_MauG"/>
    <property type="match status" value="1"/>
</dbReference>
<dbReference type="GO" id="GO:0009055">
    <property type="term" value="F:electron transfer activity"/>
    <property type="evidence" value="ECO:0007669"/>
    <property type="project" value="InterPro"/>
</dbReference>
<evidence type="ECO:0000256" key="3">
    <source>
        <dbReference type="ARBA" id="ARBA00022723"/>
    </source>
</evidence>
<keyword evidence="2" id="KW-0349">Heme</keyword>
<dbReference type="PANTHER" id="PTHR30600">
    <property type="entry name" value="CYTOCHROME C PEROXIDASE-RELATED"/>
    <property type="match status" value="1"/>
</dbReference>
<dbReference type="RefSeq" id="WP_058934889.1">
    <property type="nucleotide sequence ID" value="NZ_CP013729.1"/>
</dbReference>
<keyword evidence="4" id="KW-0732">Signal</keyword>
<sequence length="377" mass="40949" precursor="true">MSSDRPPLLRRARQGLPWLVSLLLASATAPLLATPAAAGASGAVAAGSADGDAAALLKAYRGDRSQWPAPTVDAGVRWEELGPRPALPAPPAALVKLGEQLFFDPRLSRDGTLSCASCHAPHLGFSDGRRLALGLEAQTGPRHTPHLLGVAFVPRLMWDGRAGDLESQALMPIANPVEMGMDLGALQQRLLRETDYPQRFKEVFGSGEVDLARLAQALAAFERRIEAPRSRFDDFIEGQRMALSEQEIRGLHLFRTKARCMNCHSGPQFTQHEFHQIGMSALGRRLQDLGRQAVTSKEEDLGAFRTPSLRGIARTAPYFHNGSTPTLRGVLETYNAGMPQPPKNAQGLMAIPPSSRIQPLRLSAKELQDLEAFLRAL</sequence>
<keyword evidence="3" id="KW-0479">Metal-binding</keyword>
<dbReference type="GO" id="GO:0046872">
    <property type="term" value="F:metal ion binding"/>
    <property type="evidence" value="ECO:0007669"/>
    <property type="project" value="UniProtKB-KW"/>
</dbReference>
<name>A0A0U3CZ65_9BURK</name>
<dbReference type="Gene3D" id="1.10.760.10">
    <property type="entry name" value="Cytochrome c-like domain"/>
    <property type="match status" value="2"/>
</dbReference>
<dbReference type="PANTHER" id="PTHR30600:SF10">
    <property type="entry name" value="BLL6722 PROTEIN"/>
    <property type="match status" value="1"/>
</dbReference>
<evidence type="ECO:0000256" key="6">
    <source>
        <dbReference type="ARBA" id="ARBA00023004"/>
    </source>
</evidence>
<dbReference type="Proteomes" id="UP000060699">
    <property type="component" value="Chromosome"/>
</dbReference>
<comment type="subcellular location">
    <subcellularLocation>
        <location evidence="1">Cell envelope</location>
    </subcellularLocation>
</comment>
<dbReference type="InterPro" id="IPR009056">
    <property type="entry name" value="Cyt_c-like_dom"/>
</dbReference>
<keyword evidence="8" id="KW-1185">Reference proteome</keyword>
<dbReference type="SUPFAM" id="SSF46626">
    <property type="entry name" value="Cytochrome c"/>
    <property type="match status" value="2"/>
</dbReference>
<dbReference type="STRING" id="76731.RD2015_2174"/>
<dbReference type="InterPro" id="IPR036909">
    <property type="entry name" value="Cyt_c-like_dom_sf"/>
</dbReference>
<dbReference type="KEGG" id="rdp:RD2015_2174"/>
<dbReference type="AlphaFoldDB" id="A0A0U3CZ65"/>
<reference evidence="7 8" key="1">
    <citation type="submission" date="2015-12" db="EMBL/GenBank/DDBJ databases">
        <title>Complete genome of Roseateles depolymerans KCTC 42856.</title>
        <authorList>
            <person name="Kim K.M."/>
        </authorList>
    </citation>
    <scope>NUCLEOTIDE SEQUENCE [LARGE SCALE GENOMIC DNA]</scope>
    <source>
        <strain evidence="7 8">KCTC 42856</strain>
    </source>
</reference>
<keyword evidence="6" id="KW-0408">Iron</keyword>
<dbReference type="GO" id="GO:0030313">
    <property type="term" value="C:cell envelope"/>
    <property type="evidence" value="ECO:0007669"/>
    <property type="project" value="UniProtKB-SubCell"/>
</dbReference>
<dbReference type="Pfam" id="PF21419">
    <property type="entry name" value="RoxA-like_Cyt-c"/>
    <property type="match status" value="1"/>
</dbReference>
<dbReference type="GO" id="GO:0004130">
    <property type="term" value="F:cytochrome-c peroxidase activity"/>
    <property type="evidence" value="ECO:0007669"/>
    <property type="project" value="TreeGrafter"/>
</dbReference>
<accession>A0A0U3CZ65</accession>
<keyword evidence="7" id="KW-0575">Peroxidase</keyword>